<feature type="region of interest" description="Disordered" evidence="8">
    <location>
        <begin position="276"/>
        <end position="338"/>
    </location>
</feature>
<dbReference type="EMBL" id="OA884627">
    <property type="protein sequence ID" value="CAD7281061.1"/>
    <property type="molecule type" value="Genomic_DNA"/>
</dbReference>
<dbReference type="PANTHER" id="PTHR12632">
    <property type="entry name" value="TRANSCRIPTION FACTOR NF-Y ALPHA-RELATED"/>
    <property type="match status" value="1"/>
</dbReference>
<dbReference type="InterPro" id="IPR018362">
    <property type="entry name" value="CCAAT-binding_factor_CS"/>
</dbReference>
<name>A0A7R9GG07_9CRUS</name>
<evidence type="ECO:0000256" key="4">
    <source>
        <dbReference type="ARBA" id="ARBA00023159"/>
    </source>
</evidence>
<keyword evidence="4" id="KW-0010">Activator</keyword>
<comment type="similarity">
    <text evidence="7">Belongs to the NFYA/HAP2 subunit family.</text>
</comment>
<keyword evidence="3 7" id="KW-0238">DNA-binding</keyword>
<feature type="region of interest" description="Disordered" evidence="8">
    <location>
        <begin position="353"/>
        <end position="380"/>
    </location>
</feature>
<keyword evidence="10" id="KW-1185">Reference proteome</keyword>
<dbReference type="Proteomes" id="UP000678499">
    <property type="component" value="Unassembled WGS sequence"/>
</dbReference>
<dbReference type="InterPro" id="IPR001289">
    <property type="entry name" value="NFYA"/>
</dbReference>
<gene>
    <name evidence="9" type="ORF">NMOB1V02_LOCUS8715</name>
</gene>
<keyword evidence="6 7" id="KW-0539">Nucleus</keyword>
<dbReference type="OrthoDB" id="1097733at2759"/>
<dbReference type="GO" id="GO:0003700">
    <property type="term" value="F:DNA-binding transcription factor activity"/>
    <property type="evidence" value="ECO:0007669"/>
    <property type="project" value="UniProtKB-UniRule"/>
</dbReference>
<evidence type="ECO:0000256" key="1">
    <source>
        <dbReference type="ARBA" id="ARBA00004123"/>
    </source>
</evidence>
<proteinExistence type="inferred from homology"/>
<organism evidence="9">
    <name type="scientific">Notodromas monacha</name>
    <dbReference type="NCBI Taxonomy" id="399045"/>
    <lineage>
        <taxon>Eukaryota</taxon>
        <taxon>Metazoa</taxon>
        <taxon>Ecdysozoa</taxon>
        <taxon>Arthropoda</taxon>
        <taxon>Crustacea</taxon>
        <taxon>Oligostraca</taxon>
        <taxon>Ostracoda</taxon>
        <taxon>Podocopa</taxon>
        <taxon>Podocopida</taxon>
        <taxon>Cypridocopina</taxon>
        <taxon>Cypridoidea</taxon>
        <taxon>Cyprididae</taxon>
        <taxon>Notodromas</taxon>
    </lineage>
</organism>
<evidence type="ECO:0000256" key="8">
    <source>
        <dbReference type="SAM" id="MobiDB-lite"/>
    </source>
</evidence>
<sequence length="380" mass="41170">MPICIEVSTRHVRQAVIPLAIGMCFKWGFQVMQMPQGGQVFQTASGQILTLQTLQTGAQTGQNGTQNSAVAQQMQQVQMLPLQAMQGGGQQFIIQQPHHTGTQLIPVQTQDGQTVFYQTMTAEPPQLIQAQPQMISIGGQLVQLAGIPGGGGAPLLTLGTPTQSQGQQTSPGSNVSPNSSGNVVVMMGGIPQLQRLPMVNPPTPEPVEEEPLYVNAKQYHRILKRRQARAKLEAEGKIPKERRKYLHESRHKHAMNRIRGEGGRFHTGSVRQMRLEAERAAREAAEAKKRDAKAPNNPSKPPQRLLPAQPDMKPISVSYSSPSFTSSSLMTSQKSTSTKTAVAAAIAVLDRHSATNPSNVSFTTSSTPRSTKSVVTLEVR</sequence>
<dbReference type="AlphaFoldDB" id="A0A7R9GG07"/>
<comment type="subcellular location">
    <subcellularLocation>
        <location evidence="1 7">Nucleus</location>
    </subcellularLocation>
</comment>
<accession>A0A7R9GG07</accession>
<dbReference type="PRINTS" id="PR00616">
    <property type="entry name" value="CCAATSUBUNTB"/>
</dbReference>
<dbReference type="Gene3D" id="6.10.250.2430">
    <property type="match status" value="1"/>
</dbReference>
<dbReference type="GO" id="GO:0016602">
    <property type="term" value="C:CCAAT-binding factor complex"/>
    <property type="evidence" value="ECO:0007669"/>
    <property type="project" value="InterPro"/>
</dbReference>
<feature type="compositionally biased region" description="Basic and acidic residues" evidence="8">
    <location>
        <begin position="276"/>
        <end position="293"/>
    </location>
</feature>
<evidence type="ECO:0000256" key="2">
    <source>
        <dbReference type="ARBA" id="ARBA00023015"/>
    </source>
</evidence>
<evidence type="ECO:0000256" key="3">
    <source>
        <dbReference type="ARBA" id="ARBA00023125"/>
    </source>
</evidence>
<feature type="compositionally biased region" description="Low complexity" evidence="8">
    <location>
        <begin position="316"/>
        <end position="338"/>
    </location>
</feature>
<feature type="region of interest" description="Disordered" evidence="8">
    <location>
        <begin position="159"/>
        <end position="180"/>
    </location>
</feature>
<keyword evidence="5 7" id="KW-0804">Transcription</keyword>
<evidence type="ECO:0000256" key="5">
    <source>
        <dbReference type="ARBA" id="ARBA00023163"/>
    </source>
</evidence>
<comment type="function">
    <text evidence="7">Component of the sequence-specific heterotrimeric transcription factor (NF-Y) which specifically recognizes a 5'-CCAAT-3' box motif found in the promoters of its target genes.</text>
</comment>
<dbReference type="PROSITE" id="PS51152">
    <property type="entry name" value="NFYA_HAP2_2"/>
    <property type="match status" value="1"/>
</dbReference>
<dbReference type="PROSITE" id="PS00686">
    <property type="entry name" value="NFYA_HAP2_1"/>
    <property type="match status" value="1"/>
</dbReference>
<evidence type="ECO:0000313" key="9">
    <source>
        <dbReference type="EMBL" id="CAD7281061.1"/>
    </source>
</evidence>
<dbReference type="EMBL" id="CAJPEX010002590">
    <property type="protein sequence ID" value="CAG0921213.1"/>
    <property type="molecule type" value="Genomic_DNA"/>
</dbReference>
<dbReference type="Pfam" id="PF02045">
    <property type="entry name" value="CBFB_NFYA"/>
    <property type="match status" value="1"/>
</dbReference>
<evidence type="ECO:0000313" key="10">
    <source>
        <dbReference type="Proteomes" id="UP000678499"/>
    </source>
</evidence>
<keyword evidence="2 7" id="KW-0805">Transcription regulation</keyword>
<evidence type="ECO:0000256" key="7">
    <source>
        <dbReference type="RuleBase" id="RU367155"/>
    </source>
</evidence>
<protein>
    <recommendedName>
        <fullName evidence="7">Nuclear transcription factor Y subunit</fullName>
    </recommendedName>
</protein>
<dbReference type="GO" id="GO:0003677">
    <property type="term" value="F:DNA binding"/>
    <property type="evidence" value="ECO:0007669"/>
    <property type="project" value="UniProtKB-KW"/>
</dbReference>
<dbReference type="SMART" id="SM00521">
    <property type="entry name" value="CBF"/>
    <property type="match status" value="1"/>
</dbReference>
<reference evidence="9" key="1">
    <citation type="submission" date="2020-11" db="EMBL/GenBank/DDBJ databases">
        <authorList>
            <person name="Tran Van P."/>
        </authorList>
    </citation>
    <scope>NUCLEOTIDE SEQUENCE</scope>
</reference>
<feature type="compositionally biased region" description="Polar residues" evidence="8">
    <location>
        <begin position="354"/>
        <end position="374"/>
    </location>
</feature>
<evidence type="ECO:0000256" key="6">
    <source>
        <dbReference type="ARBA" id="ARBA00023242"/>
    </source>
</evidence>
<comment type="subunit">
    <text evidence="7">Heterotrimer.</text>
</comment>